<dbReference type="AlphaFoldDB" id="A0A1Y2IWY8"/>
<evidence type="ECO:0000313" key="2">
    <source>
        <dbReference type="Proteomes" id="UP000193067"/>
    </source>
</evidence>
<proteinExistence type="predicted"/>
<dbReference type="Proteomes" id="UP000193067">
    <property type="component" value="Unassembled WGS sequence"/>
</dbReference>
<dbReference type="EMBL" id="KZ084092">
    <property type="protein sequence ID" value="OSD05665.1"/>
    <property type="molecule type" value="Genomic_DNA"/>
</dbReference>
<reference evidence="1 2" key="1">
    <citation type="journal article" date="2015" name="Biotechnol. Biofuels">
        <title>Enhanced degradation of softwood versus hardwood by the white-rot fungus Pycnoporus coccineus.</title>
        <authorList>
            <person name="Couturier M."/>
            <person name="Navarro D."/>
            <person name="Chevret D."/>
            <person name="Henrissat B."/>
            <person name="Piumi F."/>
            <person name="Ruiz-Duenas F.J."/>
            <person name="Martinez A.T."/>
            <person name="Grigoriev I.V."/>
            <person name="Riley R."/>
            <person name="Lipzen A."/>
            <person name="Berrin J.G."/>
            <person name="Master E.R."/>
            <person name="Rosso M.N."/>
        </authorList>
    </citation>
    <scope>NUCLEOTIDE SEQUENCE [LARGE SCALE GENOMIC DNA]</scope>
    <source>
        <strain evidence="1 2">BRFM310</strain>
    </source>
</reference>
<keyword evidence="2" id="KW-1185">Reference proteome</keyword>
<gene>
    <name evidence="1" type="ORF">PYCCODRAFT_1432205</name>
</gene>
<accession>A0A1Y2IWY8</accession>
<organism evidence="1 2">
    <name type="scientific">Trametes coccinea (strain BRFM310)</name>
    <name type="common">Pycnoporus coccineus</name>
    <dbReference type="NCBI Taxonomy" id="1353009"/>
    <lineage>
        <taxon>Eukaryota</taxon>
        <taxon>Fungi</taxon>
        <taxon>Dikarya</taxon>
        <taxon>Basidiomycota</taxon>
        <taxon>Agaricomycotina</taxon>
        <taxon>Agaricomycetes</taxon>
        <taxon>Polyporales</taxon>
        <taxon>Polyporaceae</taxon>
        <taxon>Trametes</taxon>
    </lineage>
</organism>
<name>A0A1Y2IWY8_TRAC3</name>
<evidence type="ECO:0000313" key="1">
    <source>
        <dbReference type="EMBL" id="OSD05665.1"/>
    </source>
</evidence>
<protein>
    <submittedName>
        <fullName evidence="1">Uncharacterized protein</fullName>
    </submittedName>
</protein>
<sequence>MHTAVARSSTRDAATAIPALLLCVASHAVRTWLKGGTLLPSSIPTPGVFNRSSPLDRAAIGGSAPWTASSLLIARRACLLPPHLSRWHSASHARAEPLRLVRSSRDRAGPRSYSIVRRQSGCNGSLGPGAARYAMTPYPEYVVTALLYFHRRPPFSDT</sequence>